<organism evidence="1 2">
    <name type="scientific">Amphibacillus marinus</name>
    <dbReference type="NCBI Taxonomy" id="872970"/>
    <lineage>
        <taxon>Bacteria</taxon>
        <taxon>Bacillati</taxon>
        <taxon>Bacillota</taxon>
        <taxon>Bacilli</taxon>
        <taxon>Bacillales</taxon>
        <taxon>Bacillaceae</taxon>
        <taxon>Amphibacillus</taxon>
    </lineage>
</organism>
<dbReference type="Gene3D" id="2.160.20.10">
    <property type="entry name" value="Single-stranded right-handed beta-helix, Pectin lyase-like"/>
    <property type="match status" value="1"/>
</dbReference>
<evidence type="ECO:0000313" key="2">
    <source>
        <dbReference type="Proteomes" id="UP000199300"/>
    </source>
</evidence>
<dbReference type="EMBL" id="FODJ01000010">
    <property type="protein sequence ID" value="SEO63783.1"/>
    <property type="molecule type" value="Genomic_DNA"/>
</dbReference>
<keyword evidence="2" id="KW-1185">Reference proteome</keyword>
<dbReference type="STRING" id="872970.SAMN04488134_11028"/>
<protein>
    <recommendedName>
        <fullName evidence="3">Glycosyl hydrolases family 28</fullName>
    </recommendedName>
</protein>
<evidence type="ECO:0008006" key="3">
    <source>
        <dbReference type="Google" id="ProtNLM"/>
    </source>
</evidence>
<reference evidence="1 2" key="1">
    <citation type="submission" date="2016-10" db="EMBL/GenBank/DDBJ databases">
        <authorList>
            <person name="de Groot N.N."/>
        </authorList>
    </citation>
    <scope>NUCLEOTIDE SEQUENCE [LARGE SCALE GENOMIC DNA]</scope>
    <source>
        <strain evidence="1 2">CGMCC 1.10434</strain>
    </source>
</reference>
<gene>
    <name evidence="1" type="ORF">SAMN04488134_11028</name>
</gene>
<accession>A0A1H8RCS4</accession>
<proteinExistence type="predicted"/>
<sequence length="144" mass="16025">MLAPQFFVRLGNRGRGQDHPKPGSIRDIQISNIQASGAILPCIISGIRDKKIDHVTVKDLNIRYTGGGMDTVINTKIPDLPADYPEAVMFGRWLPSYGLFCRHISSLVLANINIWLDGDDPREAIELTDINHLSQHAIRINARS</sequence>
<evidence type="ECO:0000313" key="1">
    <source>
        <dbReference type="EMBL" id="SEO63783.1"/>
    </source>
</evidence>
<name>A0A1H8RCS4_9BACI</name>
<dbReference type="InterPro" id="IPR012334">
    <property type="entry name" value="Pectin_lyas_fold"/>
</dbReference>
<dbReference type="AlphaFoldDB" id="A0A1H8RCS4"/>
<dbReference type="Proteomes" id="UP000199300">
    <property type="component" value="Unassembled WGS sequence"/>
</dbReference>